<dbReference type="SUPFAM" id="SSF51695">
    <property type="entry name" value="PLC-like phosphodiesterases"/>
    <property type="match status" value="1"/>
</dbReference>
<evidence type="ECO:0000259" key="5">
    <source>
        <dbReference type="PROSITE" id="PS50041"/>
    </source>
</evidence>
<dbReference type="Proteomes" id="UP001611383">
    <property type="component" value="Chromosome"/>
</dbReference>
<evidence type="ECO:0000256" key="3">
    <source>
        <dbReference type="ARBA" id="ARBA00022989"/>
    </source>
</evidence>
<keyword evidence="4" id="KW-0472">Membrane</keyword>
<dbReference type="Gene3D" id="3.10.100.10">
    <property type="entry name" value="Mannose-Binding Protein A, subunit A"/>
    <property type="match status" value="1"/>
</dbReference>
<dbReference type="Gene3D" id="3.20.20.190">
    <property type="entry name" value="Phosphatidylinositol (PI) phosphodiesterase"/>
    <property type="match status" value="1"/>
</dbReference>
<evidence type="ECO:0000256" key="4">
    <source>
        <dbReference type="ARBA" id="ARBA00023136"/>
    </source>
</evidence>
<keyword evidence="7" id="KW-1185">Reference proteome</keyword>
<evidence type="ECO:0000313" key="6">
    <source>
        <dbReference type="EMBL" id="WNG48352.1"/>
    </source>
</evidence>
<dbReference type="SUPFAM" id="SSF56436">
    <property type="entry name" value="C-type lectin-like"/>
    <property type="match status" value="1"/>
</dbReference>
<keyword evidence="2" id="KW-0812">Transmembrane</keyword>
<gene>
    <name evidence="6" type="ORF">F0U60_32670</name>
</gene>
<protein>
    <recommendedName>
        <fullName evidence="5">C-type lectin domain-containing protein</fullName>
    </recommendedName>
</protein>
<dbReference type="PANTHER" id="PTHR35518:SF2">
    <property type="entry name" value="MAINTENANCE OF TELOMERE CAPPING PROTEIN 6"/>
    <property type="match status" value="1"/>
</dbReference>
<evidence type="ECO:0000313" key="7">
    <source>
        <dbReference type="Proteomes" id="UP001611383"/>
    </source>
</evidence>
<comment type="subcellular location">
    <subcellularLocation>
        <location evidence="1">Membrane</location>
    </subcellularLocation>
</comment>
<dbReference type="PANTHER" id="PTHR35518">
    <property type="entry name" value="MAINTENANCE OF TELOMOERE CAPPING"/>
    <property type="match status" value="1"/>
</dbReference>
<dbReference type="InterPro" id="IPR016187">
    <property type="entry name" value="CTDL_fold"/>
</dbReference>
<accession>A0ABY9WYY0</accession>
<proteinExistence type="predicted"/>
<organism evidence="6 7">
    <name type="scientific">Archangium minus</name>
    <dbReference type="NCBI Taxonomy" id="83450"/>
    <lineage>
        <taxon>Bacteria</taxon>
        <taxon>Pseudomonadati</taxon>
        <taxon>Myxococcota</taxon>
        <taxon>Myxococcia</taxon>
        <taxon>Myxococcales</taxon>
        <taxon>Cystobacterineae</taxon>
        <taxon>Archangiaceae</taxon>
        <taxon>Archangium</taxon>
    </lineage>
</organism>
<dbReference type="PROSITE" id="PS50041">
    <property type="entry name" value="C_TYPE_LECTIN_2"/>
    <property type="match status" value="1"/>
</dbReference>
<dbReference type="Pfam" id="PF26178">
    <property type="entry name" value="PI-PLC_cat"/>
    <property type="match status" value="1"/>
</dbReference>
<feature type="domain" description="C-type lectin" evidence="5">
    <location>
        <begin position="387"/>
        <end position="425"/>
    </location>
</feature>
<name>A0ABY9WYY0_9BACT</name>
<evidence type="ECO:0000256" key="2">
    <source>
        <dbReference type="ARBA" id="ARBA00022692"/>
    </source>
</evidence>
<dbReference type="Pfam" id="PF00059">
    <property type="entry name" value="Lectin_C"/>
    <property type="match status" value="1"/>
</dbReference>
<sequence>MGLGISTPAFISKEVPVSLRSIPGLLSLLFLACAEEPAVPEPEALGAQRQEIELRETWAAKAAVIQQRDLQRDVPLDRWQRLGTHNSHVSTVYTKCGAGLCYYLRSNQHRSLAAQLDMGIRTLMLDVYDDANSNSTGDCQFGWNVCFSHEGEPFGQWSVALEDEIAGWINAPEHQEDVLLILLEDYFNEGEAYKRQFFNELRYRFDKDYRPGVSSSLTSGDLIFRPSDKQLLFPNRWPTPRELVQLGRRIVIAVKDRSAYNIDLGADGNLRDWFFGSGSLDTLSVQYPAWAANFAPQFDAARCGSKDIRDASQLPQPLPHRFTQFEERQICDHFENCYGGSGLSDRIDVAAVMACGFSVAMDQAEADPSYSPGGESYFARSLKGAIWSFDEGEPNNAGDEDCAAMWSNGRWNDDLCSKSKRYACVKAGATCDPSSCPGDFWVLSANTGPWSGGAASCPAGYRFGVPLNGFHNRKLRELVGGREDVWLHFTDGRVEGRWESP</sequence>
<dbReference type="InterPro" id="IPR016186">
    <property type="entry name" value="C-type_lectin-like/link_sf"/>
</dbReference>
<keyword evidence="3" id="KW-1133">Transmembrane helix</keyword>
<dbReference type="EMBL" id="CP043494">
    <property type="protein sequence ID" value="WNG48352.1"/>
    <property type="molecule type" value="Genomic_DNA"/>
</dbReference>
<reference evidence="6 7" key="1">
    <citation type="submission" date="2019-08" db="EMBL/GenBank/DDBJ databases">
        <title>Archangium and Cystobacter genomes.</title>
        <authorList>
            <person name="Chen I.-C.K."/>
            <person name="Wielgoss S."/>
        </authorList>
    </citation>
    <scope>NUCLEOTIDE SEQUENCE [LARGE SCALE GENOMIC DNA]</scope>
    <source>
        <strain evidence="6 7">Cbm 6</strain>
    </source>
</reference>
<dbReference type="InterPro" id="IPR001304">
    <property type="entry name" value="C-type_lectin-like"/>
</dbReference>
<evidence type="ECO:0000256" key="1">
    <source>
        <dbReference type="ARBA" id="ARBA00004370"/>
    </source>
</evidence>
<dbReference type="InterPro" id="IPR017946">
    <property type="entry name" value="PLC-like_Pdiesterase_TIM-brl"/>
</dbReference>
<dbReference type="InterPro" id="IPR051008">
    <property type="entry name" value="Telomere_Capping_Maintenance"/>
</dbReference>